<evidence type="ECO:0000259" key="9">
    <source>
        <dbReference type="PROSITE" id="PS51201"/>
    </source>
</evidence>
<feature type="transmembrane region" description="Helical" evidence="8">
    <location>
        <begin position="80"/>
        <end position="100"/>
    </location>
</feature>
<dbReference type="SUPFAM" id="SSF116726">
    <property type="entry name" value="TrkA C-terminal domain-like"/>
    <property type="match status" value="1"/>
</dbReference>
<feature type="transmembrane region" description="Helical" evidence="8">
    <location>
        <begin position="205"/>
        <end position="224"/>
    </location>
</feature>
<keyword evidence="4" id="KW-0406">Ion transport</keyword>
<accession>A0A1W1VTK0</accession>
<dbReference type="InterPro" id="IPR036721">
    <property type="entry name" value="RCK_C_sf"/>
</dbReference>
<feature type="transmembrane region" description="Helical" evidence="8">
    <location>
        <begin position="293"/>
        <end position="312"/>
    </location>
</feature>
<dbReference type="InterPro" id="IPR006037">
    <property type="entry name" value="RCK_C"/>
</dbReference>
<dbReference type="AlphaFoldDB" id="A0A1W1VTK0"/>
<dbReference type="InterPro" id="IPR006153">
    <property type="entry name" value="Cation/H_exchanger_TM"/>
</dbReference>
<organism evidence="11 12">
    <name type="scientific">Hymenobacter roseosalivarius DSM 11622</name>
    <dbReference type="NCBI Taxonomy" id="645990"/>
    <lineage>
        <taxon>Bacteria</taxon>
        <taxon>Pseudomonadati</taxon>
        <taxon>Bacteroidota</taxon>
        <taxon>Cytophagia</taxon>
        <taxon>Cytophagales</taxon>
        <taxon>Hymenobacteraceae</taxon>
        <taxon>Hymenobacter</taxon>
    </lineage>
</organism>
<dbReference type="PANTHER" id="PTHR42751:SF3">
    <property type="entry name" value="SODIUM_GLUTAMATE SYMPORTER"/>
    <property type="match status" value="1"/>
</dbReference>
<keyword evidence="12" id="KW-1185">Reference proteome</keyword>
<feature type="transmembrane region" description="Helical" evidence="8">
    <location>
        <begin position="258"/>
        <end position="281"/>
    </location>
</feature>
<dbReference type="GO" id="GO:0015297">
    <property type="term" value="F:antiporter activity"/>
    <property type="evidence" value="ECO:0007669"/>
    <property type="project" value="InterPro"/>
</dbReference>
<keyword evidence="4" id="KW-0630">Potassium</keyword>
<feature type="transmembrane region" description="Helical" evidence="8">
    <location>
        <begin position="152"/>
        <end position="185"/>
    </location>
</feature>
<sequence>MFTIGLEFSLSSLSRLKRAVFLGGSLQVGLTIGATYLLAVAFNFSAAEAVFLGFLLSLSSTAIVLKLLQDRLEMESPHGQVTLAILIFQDLIVVPMMLLTPMLAGKGAGNPWADLALLAGKIIGVLALVWFGARYIMPRLLFVVAQTRSRELFLLTTIGTCLSVAWLTSTVGLSLALGAFLAGLIISESEYSYEAVSNILPFREIFASFFFVSIGMLLDVRFFLENSVTIVLITLGVMLIKLLLTVGAALALRLPMRSVLLVGLALCQVGEFAFILSKVGLEAGLMQEQHYQYFLAVSILTMSLTPLIMLGAEPFTTFLLRLRLFKTLDQGLRIPTEQLPPEQEQTLNDHLVVMGYGFNGRNLVKAAKYAKVPYVIIETNPITVRQERERGEPILYGDASQEHVLEQAHVEHARVMVVAISDPASSRRIVVALRKMNPNSCIFVRTRYIHEMEELYRLGATEVIPEELEASIEIFSRVLAKYLVPMPEIDKLIGELRAGRYDMLRRRSLTEGEWSSMHVSLADAEMSTFKVSPEGELVGKTLSETEVRQRFGISLLAIRRGGQVLYEMTGDTVIEPNDTLYIFGQPERVQEFARNAD</sequence>
<feature type="domain" description="RCK C-terminal" evidence="10">
    <location>
        <begin position="514"/>
        <end position="597"/>
    </location>
</feature>
<evidence type="ECO:0000256" key="6">
    <source>
        <dbReference type="ARBA" id="ARBA00022989"/>
    </source>
</evidence>
<gene>
    <name evidence="11" type="ORF">SAMN00120144_2627</name>
</gene>
<feature type="transmembrane region" description="Helical" evidence="8">
    <location>
        <begin position="112"/>
        <end position="131"/>
    </location>
</feature>
<keyword evidence="6 8" id="KW-1133">Transmembrane helix</keyword>
<dbReference type="SUPFAM" id="SSF51735">
    <property type="entry name" value="NAD(P)-binding Rossmann-fold domains"/>
    <property type="match status" value="1"/>
</dbReference>
<evidence type="ECO:0000256" key="3">
    <source>
        <dbReference type="ARBA" id="ARBA00022448"/>
    </source>
</evidence>
<evidence type="ECO:0000313" key="12">
    <source>
        <dbReference type="Proteomes" id="UP000192266"/>
    </source>
</evidence>
<dbReference type="Gene3D" id="3.40.50.720">
    <property type="entry name" value="NAD(P)-binding Rossmann-like Domain"/>
    <property type="match status" value="1"/>
</dbReference>
<reference evidence="11 12" key="1">
    <citation type="submission" date="2017-04" db="EMBL/GenBank/DDBJ databases">
        <authorList>
            <person name="Afonso C.L."/>
            <person name="Miller P.J."/>
            <person name="Scott M.A."/>
            <person name="Spackman E."/>
            <person name="Goraichik I."/>
            <person name="Dimitrov K.M."/>
            <person name="Suarez D.L."/>
            <person name="Swayne D.E."/>
        </authorList>
    </citation>
    <scope>NUCLEOTIDE SEQUENCE [LARGE SCALE GENOMIC DNA]</scope>
    <source>
        <strain evidence="11 12">DSM 11622</strain>
    </source>
</reference>
<keyword evidence="5 8" id="KW-0812">Transmembrane</keyword>
<protein>
    <submittedName>
        <fullName evidence="11">Sodium/hydrogen exchanger</fullName>
    </submittedName>
</protein>
<dbReference type="Pfam" id="PF02080">
    <property type="entry name" value="TrkA_C"/>
    <property type="match status" value="1"/>
</dbReference>
<dbReference type="PROSITE" id="PS51202">
    <property type="entry name" value="RCK_C"/>
    <property type="match status" value="1"/>
</dbReference>
<dbReference type="EMBL" id="FWWW01000072">
    <property type="protein sequence ID" value="SMB96656.1"/>
    <property type="molecule type" value="Genomic_DNA"/>
</dbReference>
<dbReference type="Gene3D" id="1.20.1530.20">
    <property type="match status" value="1"/>
</dbReference>
<proteinExistence type="inferred from homology"/>
<evidence type="ECO:0000256" key="8">
    <source>
        <dbReference type="SAM" id="Phobius"/>
    </source>
</evidence>
<comment type="similarity">
    <text evidence="2">Belongs to the monovalent cation:proton antiporter 2 (CPA2) transporter (TC 2.A.37) family.</text>
</comment>
<keyword evidence="4" id="KW-0633">Potassium transport</keyword>
<evidence type="ECO:0000256" key="4">
    <source>
        <dbReference type="ARBA" id="ARBA00022538"/>
    </source>
</evidence>
<evidence type="ECO:0000256" key="7">
    <source>
        <dbReference type="ARBA" id="ARBA00023136"/>
    </source>
</evidence>
<dbReference type="Pfam" id="PF00999">
    <property type="entry name" value="Na_H_Exchanger"/>
    <property type="match status" value="1"/>
</dbReference>
<feature type="transmembrane region" description="Helical" evidence="8">
    <location>
        <begin position="50"/>
        <end position="68"/>
    </location>
</feature>
<feature type="transmembrane region" description="Helical" evidence="8">
    <location>
        <begin position="20"/>
        <end position="44"/>
    </location>
</feature>
<evidence type="ECO:0000256" key="1">
    <source>
        <dbReference type="ARBA" id="ARBA00004141"/>
    </source>
</evidence>
<dbReference type="STRING" id="645990.SAMN00120144_2627"/>
<dbReference type="GO" id="GO:0016020">
    <property type="term" value="C:membrane"/>
    <property type="evidence" value="ECO:0007669"/>
    <property type="project" value="UniProtKB-SubCell"/>
</dbReference>
<dbReference type="InterPro" id="IPR003148">
    <property type="entry name" value="RCK_N"/>
</dbReference>
<dbReference type="Pfam" id="PF02254">
    <property type="entry name" value="TrkA_N"/>
    <property type="match status" value="1"/>
</dbReference>
<dbReference type="GO" id="GO:0006813">
    <property type="term" value="P:potassium ion transport"/>
    <property type="evidence" value="ECO:0007669"/>
    <property type="project" value="UniProtKB-KW"/>
</dbReference>
<dbReference type="GO" id="GO:0008324">
    <property type="term" value="F:monoatomic cation transmembrane transporter activity"/>
    <property type="evidence" value="ECO:0007669"/>
    <property type="project" value="InterPro"/>
</dbReference>
<dbReference type="InterPro" id="IPR036291">
    <property type="entry name" value="NAD(P)-bd_dom_sf"/>
</dbReference>
<dbReference type="Proteomes" id="UP000192266">
    <property type="component" value="Unassembled WGS sequence"/>
</dbReference>
<dbReference type="PANTHER" id="PTHR42751">
    <property type="entry name" value="SODIUM/HYDROGEN EXCHANGER FAMILY/TRKA DOMAIN PROTEIN"/>
    <property type="match status" value="1"/>
</dbReference>
<comment type="subcellular location">
    <subcellularLocation>
        <location evidence="1">Membrane</location>
        <topology evidence="1">Multi-pass membrane protein</topology>
    </subcellularLocation>
</comment>
<feature type="domain" description="RCK N-terminal" evidence="9">
    <location>
        <begin position="348"/>
        <end position="465"/>
    </location>
</feature>
<dbReference type="Gene3D" id="3.30.70.1450">
    <property type="entry name" value="Regulator of K+ conductance, C-terminal domain"/>
    <property type="match status" value="1"/>
</dbReference>
<dbReference type="GO" id="GO:1902600">
    <property type="term" value="P:proton transmembrane transport"/>
    <property type="evidence" value="ECO:0007669"/>
    <property type="project" value="InterPro"/>
</dbReference>
<evidence type="ECO:0000256" key="2">
    <source>
        <dbReference type="ARBA" id="ARBA00005551"/>
    </source>
</evidence>
<evidence type="ECO:0000259" key="10">
    <source>
        <dbReference type="PROSITE" id="PS51202"/>
    </source>
</evidence>
<dbReference type="InterPro" id="IPR038770">
    <property type="entry name" value="Na+/solute_symporter_sf"/>
</dbReference>
<keyword evidence="7 8" id="KW-0472">Membrane</keyword>
<evidence type="ECO:0000313" key="11">
    <source>
        <dbReference type="EMBL" id="SMB96656.1"/>
    </source>
</evidence>
<name>A0A1W1VTK0_9BACT</name>
<keyword evidence="3" id="KW-0813">Transport</keyword>
<feature type="transmembrane region" description="Helical" evidence="8">
    <location>
        <begin position="231"/>
        <end position="252"/>
    </location>
</feature>
<evidence type="ECO:0000256" key="5">
    <source>
        <dbReference type="ARBA" id="ARBA00022692"/>
    </source>
</evidence>
<dbReference type="PROSITE" id="PS51201">
    <property type="entry name" value="RCK_N"/>
    <property type="match status" value="1"/>
</dbReference>